<evidence type="ECO:0000259" key="17">
    <source>
        <dbReference type="PROSITE" id="PS51320"/>
    </source>
</evidence>
<reference evidence="18" key="1">
    <citation type="submission" date="2022-03" db="EMBL/GenBank/DDBJ databases">
        <title>A functionally conserved STORR gene fusion in Papaver species that diverged 16.8 million years ago.</title>
        <authorList>
            <person name="Catania T."/>
        </authorList>
    </citation>
    <scope>NUCLEOTIDE SEQUENCE</scope>
    <source>
        <strain evidence="18">S-191538</strain>
    </source>
</reference>
<dbReference type="EMBL" id="JAJJMA010268074">
    <property type="protein sequence ID" value="MCL7045282.1"/>
    <property type="molecule type" value="Genomic_DNA"/>
</dbReference>
<dbReference type="GO" id="GO:0008270">
    <property type="term" value="F:zinc ion binding"/>
    <property type="evidence" value="ECO:0007669"/>
    <property type="project" value="UniProtKB-KW"/>
</dbReference>
<feature type="region of interest" description="Disordered" evidence="14">
    <location>
        <begin position="1"/>
        <end position="23"/>
    </location>
</feature>
<feature type="compositionally biased region" description="Polar residues" evidence="14">
    <location>
        <begin position="358"/>
        <end position="368"/>
    </location>
</feature>
<dbReference type="GO" id="GO:0005634">
    <property type="term" value="C:nucleus"/>
    <property type="evidence" value="ECO:0007669"/>
    <property type="project" value="UniProtKB-SubCell"/>
</dbReference>
<dbReference type="PROSITE" id="PS00344">
    <property type="entry name" value="GATA_ZN_FINGER_1"/>
    <property type="match status" value="2"/>
</dbReference>
<feature type="domain" description="CCT" evidence="16">
    <location>
        <begin position="126"/>
        <end position="168"/>
    </location>
</feature>
<keyword evidence="8" id="KW-0238">DNA-binding</keyword>
<keyword evidence="10" id="KW-0804">Transcription</keyword>
<dbReference type="Pfam" id="PF06200">
    <property type="entry name" value="tify"/>
    <property type="match status" value="1"/>
</dbReference>
<dbReference type="PROSITE" id="PS51017">
    <property type="entry name" value="CCT"/>
    <property type="match status" value="2"/>
</dbReference>
<evidence type="ECO:0000256" key="14">
    <source>
        <dbReference type="SAM" id="MobiDB-lite"/>
    </source>
</evidence>
<dbReference type="SMART" id="SM00401">
    <property type="entry name" value="ZnF_GATA"/>
    <property type="match status" value="2"/>
</dbReference>
<evidence type="ECO:0000256" key="6">
    <source>
        <dbReference type="ARBA" id="ARBA00022833"/>
    </source>
</evidence>
<accession>A0AA42AYT5</accession>
<feature type="region of interest" description="Disordered" evidence="14">
    <location>
        <begin position="346"/>
        <end position="371"/>
    </location>
</feature>
<evidence type="ECO:0000256" key="2">
    <source>
        <dbReference type="ARBA" id="ARBA00004123"/>
    </source>
</evidence>
<evidence type="ECO:0000256" key="4">
    <source>
        <dbReference type="ARBA" id="ARBA00022723"/>
    </source>
</evidence>
<feature type="domain" description="CCT" evidence="16">
    <location>
        <begin position="320"/>
        <end position="362"/>
    </location>
</feature>
<organism evidence="18 19">
    <name type="scientific">Papaver nudicaule</name>
    <name type="common">Iceland poppy</name>
    <dbReference type="NCBI Taxonomy" id="74823"/>
    <lineage>
        <taxon>Eukaryota</taxon>
        <taxon>Viridiplantae</taxon>
        <taxon>Streptophyta</taxon>
        <taxon>Embryophyta</taxon>
        <taxon>Tracheophyta</taxon>
        <taxon>Spermatophyta</taxon>
        <taxon>Magnoliopsida</taxon>
        <taxon>Ranunculales</taxon>
        <taxon>Papaveraceae</taxon>
        <taxon>Papaveroideae</taxon>
        <taxon>Papaver</taxon>
    </lineage>
</organism>
<keyword evidence="4" id="KW-0479">Metal-binding</keyword>
<feature type="region of interest" description="Disordered" evidence="14">
    <location>
        <begin position="460"/>
        <end position="485"/>
    </location>
</feature>
<dbReference type="GO" id="GO:0006355">
    <property type="term" value="P:regulation of DNA-templated transcription"/>
    <property type="evidence" value="ECO:0007669"/>
    <property type="project" value="InterPro"/>
</dbReference>
<dbReference type="PROSITE" id="PS50114">
    <property type="entry name" value="GATA_ZN_FINGER_2"/>
    <property type="match status" value="2"/>
</dbReference>
<comment type="similarity">
    <text evidence="3">Belongs to the type IV zinc-finger family. Class C subfamily.</text>
</comment>
<keyword evidence="19" id="KW-1185">Reference proteome</keyword>
<dbReference type="Proteomes" id="UP001177140">
    <property type="component" value="Unassembled WGS sequence"/>
</dbReference>
<evidence type="ECO:0000259" key="15">
    <source>
        <dbReference type="PROSITE" id="PS50114"/>
    </source>
</evidence>
<dbReference type="PROSITE" id="PS51320">
    <property type="entry name" value="TIFY"/>
    <property type="match status" value="1"/>
</dbReference>
<sequence length="584" mass="63558">MNNHQSQIEEEEINNNNNNNIGEDHQTRFEAMDDVDDVPSDSGYAVVASNPTLPPLRNDGGSDQLTLSFQGEVYVFDSVSAEKVQAVLLLLGGYEIPPGVPHVELTSHTDKNLGDNVVRRSSLPQRAASLNRFREKRKERCFEKKIRYTVRKEVALRMQRKKGQFTSSKVNPDESGSASLNGTPDDSQIEKLCTHCGTSSKTTPMMRRGPAGPRSLCNACGLMWANKGTLRALPKGSAAGSQISSLAINEQNEQGEANDTDIGSTNEAFAAPTSAHEVQAVLLLLGAPHEPIAVPSVGTSYQHNKGLGDDARQHSNIPGRTAPLVKFQKKRKELCFDKKIHYNGRKKVAKRMHRKNGQFASSRQNQKEGSAAALGWDNTESFPQNGRTPKIARCKCQHCGVDETSTPAMRRGPAGPRSLCNACGLMWASKGTLRDLNKGRKKLSFDKNEQNSLAETEVLSLESENAPSHSDDQGSPEYVKPSPLKTASPAILDNEKTYEDCTKHLSSVSENLAADINEESISDCGIAAQSLWGDLRALSSNFWDMQGTPNDLSHLSAVGIDLYSHLSEQLEASGSTIASYGQGL</sequence>
<dbReference type="InterPro" id="IPR010402">
    <property type="entry name" value="CCT_domain"/>
</dbReference>
<keyword evidence="7" id="KW-0805">Transcription regulation</keyword>
<evidence type="ECO:0000256" key="5">
    <source>
        <dbReference type="ARBA" id="ARBA00022771"/>
    </source>
</evidence>
<dbReference type="Gene3D" id="3.30.50.10">
    <property type="entry name" value="Erythroid Transcription Factor GATA-1, subunit A"/>
    <property type="match status" value="2"/>
</dbReference>
<dbReference type="CDD" id="cd00202">
    <property type="entry name" value="ZnF_GATA"/>
    <property type="match status" value="2"/>
</dbReference>
<feature type="compositionally biased region" description="Basic residues" evidence="14">
    <location>
        <begin position="346"/>
        <end position="356"/>
    </location>
</feature>
<evidence type="ECO:0000256" key="7">
    <source>
        <dbReference type="ARBA" id="ARBA00023015"/>
    </source>
</evidence>
<evidence type="ECO:0000256" key="11">
    <source>
        <dbReference type="ARBA" id="ARBA00023242"/>
    </source>
</evidence>
<evidence type="ECO:0000313" key="19">
    <source>
        <dbReference type="Proteomes" id="UP001177140"/>
    </source>
</evidence>
<dbReference type="PANTHER" id="PTHR46125">
    <property type="entry name" value="GATA TRANSCRIPTION FACTOR 28"/>
    <property type="match status" value="1"/>
</dbReference>
<feature type="domain" description="Tify" evidence="17">
    <location>
        <begin position="58"/>
        <end position="93"/>
    </location>
</feature>
<feature type="compositionally biased region" description="Polar residues" evidence="14">
    <location>
        <begin position="164"/>
        <end position="186"/>
    </location>
</feature>
<dbReference type="PANTHER" id="PTHR46125:SF24">
    <property type="entry name" value="GATA TRANSCRIPTION FACTOR 18"/>
    <property type="match status" value="1"/>
</dbReference>
<evidence type="ECO:0000256" key="13">
    <source>
        <dbReference type="PROSITE-ProRule" id="PRU00357"/>
    </source>
</evidence>
<keyword evidence="11 13" id="KW-0539">Nucleus</keyword>
<dbReference type="SUPFAM" id="SSF57716">
    <property type="entry name" value="Glucocorticoid receptor-like (DNA-binding domain)"/>
    <property type="match status" value="2"/>
</dbReference>
<dbReference type="Pfam" id="PF00320">
    <property type="entry name" value="GATA"/>
    <property type="match status" value="2"/>
</dbReference>
<dbReference type="InterPro" id="IPR045280">
    <property type="entry name" value="TIFY-like"/>
</dbReference>
<dbReference type="Pfam" id="PF06203">
    <property type="entry name" value="CCT"/>
    <property type="match status" value="2"/>
</dbReference>
<keyword evidence="5 12" id="KW-0863">Zinc-finger</keyword>
<keyword evidence="6" id="KW-0862">Zinc</keyword>
<evidence type="ECO:0000256" key="3">
    <source>
        <dbReference type="ARBA" id="ARBA00007722"/>
    </source>
</evidence>
<dbReference type="InterPro" id="IPR013088">
    <property type="entry name" value="Znf_NHR/GATA"/>
</dbReference>
<feature type="region of interest" description="Disordered" evidence="14">
    <location>
        <begin position="162"/>
        <end position="186"/>
    </location>
</feature>
<feature type="domain" description="GATA-type" evidence="15">
    <location>
        <begin position="193"/>
        <end position="233"/>
    </location>
</feature>
<comment type="caution">
    <text evidence="18">The sequence shown here is derived from an EMBL/GenBank/DDBJ whole genome shotgun (WGS) entry which is preliminary data.</text>
</comment>
<evidence type="ECO:0000256" key="12">
    <source>
        <dbReference type="PROSITE-ProRule" id="PRU00094"/>
    </source>
</evidence>
<proteinExistence type="inferred from homology"/>
<evidence type="ECO:0000313" key="18">
    <source>
        <dbReference type="EMBL" id="MCL7045282.1"/>
    </source>
</evidence>
<gene>
    <name evidence="18" type="ORF">MKW94_028492</name>
</gene>
<dbReference type="SMART" id="SM00979">
    <property type="entry name" value="TIFY"/>
    <property type="match status" value="1"/>
</dbReference>
<dbReference type="InterPro" id="IPR010399">
    <property type="entry name" value="Tify_dom"/>
</dbReference>
<name>A0AA42AYT5_PAPNU</name>
<comment type="function">
    <text evidence="1">Transcriptional activator that specifically binds 5'-GATA-3' or 5'-GAT-3' motifs within gene promoters.</text>
</comment>
<keyword evidence="9" id="KW-0010">Activator</keyword>
<dbReference type="AlphaFoldDB" id="A0AA42AYT5"/>
<evidence type="ECO:0000256" key="9">
    <source>
        <dbReference type="ARBA" id="ARBA00023159"/>
    </source>
</evidence>
<protein>
    <submittedName>
        <fullName evidence="18">Uncharacterized protein</fullName>
    </submittedName>
</protein>
<evidence type="ECO:0000256" key="8">
    <source>
        <dbReference type="ARBA" id="ARBA00023125"/>
    </source>
</evidence>
<comment type="subcellular location">
    <subcellularLocation>
        <location evidence="2 13">Nucleus</location>
    </subcellularLocation>
</comment>
<evidence type="ECO:0000256" key="10">
    <source>
        <dbReference type="ARBA" id="ARBA00023163"/>
    </source>
</evidence>
<dbReference type="GO" id="GO:0043565">
    <property type="term" value="F:sequence-specific DNA binding"/>
    <property type="evidence" value="ECO:0007669"/>
    <property type="project" value="InterPro"/>
</dbReference>
<dbReference type="InterPro" id="IPR000679">
    <property type="entry name" value="Znf_GATA"/>
</dbReference>
<feature type="domain" description="GATA-type" evidence="15">
    <location>
        <begin position="395"/>
        <end position="447"/>
    </location>
</feature>
<evidence type="ECO:0000259" key="16">
    <source>
        <dbReference type="PROSITE" id="PS51017"/>
    </source>
</evidence>
<evidence type="ECO:0000256" key="1">
    <source>
        <dbReference type="ARBA" id="ARBA00002206"/>
    </source>
</evidence>